<feature type="signal peptide" evidence="1">
    <location>
        <begin position="1"/>
        <end position="27"/>
    </location>
</feature>
<dbReference type="Proteomes" id="UP001526201">
    <property type="component" value="Unassembled WGS sequence"/>
</dbReference>
<name>A0ABT3CD76_9MYCO</name>
<organism evidence="3 4">
    <name type="scientific">Mycolicibacterium komossense</name>
    <dbReference type="NCBI Taxonomy" id="1779"/>
    <lineage>
        <taxon>Bacteria</taxon>
        <taxon>Bacillati</taxon>
        <taxon>Actinomycetota</taxon>
        <taxon>Actinomycetes</taxon>
        <taxon>Mycobacteriales</taxon>
        <taxon>Mycobacteriaceae</taxon>
        <taxon>Mycolicibacterium</taxon>
    </lineage>
</organism>
<keyword evidence="1" id="KW-0732">Signal</keyword>
<sequence>MIRHRRSSTVTAFLVGACLSLTALSSAAGAGATPEDDAFADAVTQLGIPPEPGVSLPDVGHSICNMLNTGLQSSVDPVPVVRGVVRQLQSGGLSRGQAGGLLRAATGVYCPEHAALLGR</sequence>
<accession>A0ABT3CD76</accession>
<evidence type="ECO:0000259" key="2">
    <source>
        <dbReference type="Pfam" id="PF05305"/>
    </source>
</evidence>
<evidence type="ECO:0000256" key="1">
    <source>
        <dbReference type="SAM" id="SignalP"/>
    </source>
</evidence>
<dbReference type="PROSITE" id="PS51257">
    <property type="entry name" value="PROKAR_LIPOPROTEIN"/>
    <property type="match status" value="1"/>
</dbReference>
<gene>
    <name evidence="3" type="ORF">H7J73_15430</name>
</gene>
<dbReference type="RefSeq" id="WP_264068357.1">
    <property type="nucleotide sequence ID" value="NZ_JACKTY010000029.1"/>
</dbReference>
<feature type="domain" description="DUF732" evidence="2">
    <location>
        <begin position="36"/>
        <end position="112"/>
    </location>
</feature>
<dbReference type="EMBL" id="JACKTY010000029">
    <property type="protein sequence ID" value="MCV7227425.1"/>
    <property type="molecule type" value="Genomic_DNA"/>
</dbReference>
<dbReference type="InterPro" id="IPR007969">
    <property type="entry name" value="DUF732"/>
</dbReference>
<reference evidence="3 4" key="1">
    <citation type="journal article" date="2022" name="BMC Genomics">
        <title>Comparative genome analysis of mycobacteria focusing on tRNA and non-coding RNA.</title>
        <authorList>
            <person name="Behra P.R.K."/>
            <person name="Pettersson B.M.F."/>
            <person name="Ramesh M."/>
            <person name="Das S."/>
            <person name="Dasgupta S."/>
            <person name="Kirsebom L.A."/>
        </authorList>
    </citation>
    <scope>NUCLEOTIDE SEQUENCE [LARGE SCALE GENOMIC DNA]</scope>
    <source>
        <strain evidence="3 4">DSM 44078</strain>
    </source>
</reference>
<evidence type="ECO:0000313" key="4">
    <source>
        <dbReference type="Proteomes" id="UP001526201"/>
    </source>
</evidence>
<proteinExistence type="predicted"/>
<keyword evidence="4" id="KW-1185">Reference proteome</keyword>
<protein>
    <submittedName>
        <fullName evidence="3">DUF732 domain-containing protein</fullName>
    </submittedName>
</protein>
<evidence type="ECO:0000313" key="3">
    <source>
        <dbReference type="EMBL" id="MCV7227425.1"/>
    </source>
</evidence>
<comment type="caution">
    <text evidence="3">The sequence shown here is derived from an EMBL/GenBank/DDBJ whole genome shotgun (WGS) entry which is preliminary data.</text>
</comment>
<dbReference type="Pfam" id="PF05305">
    <property type="entry name" value="DUF732"/>
    <property type="match status" value="1"/>
</dbReference>
<feature type="chain" id="PRO_5045957038" evidence="1">
    <location>
        <begin position="28"/>
        <end position="119"/>
    </location>
</feature>